<sequence>MLGRGNREEPGENADGGDGGVAVRPSCCAATLWHTGHAPPSCEEKQAIAMHHPDPEITVNPEADEATTGSIAPGQRAYPSRFPTPAEIDANGDEQDSSICRGYD</sequence>
<gene>
    <name evidence="2" type="ORF">DFQ14_104185</name>
</gene>
<feature type="compositionally biased region" description="Basic and acidic residues" evidence="1">
    <location>
        <begin position="1"/>
        <end position="10"/>
    </location>
</feature>
<dbReference type="EMBL" id="QPJC01000004">
    <property type="protein sequence ID" value="RCW44596.1"/>
    <property type="molecule type" value="Genomic_DNA"/>
</dbReference>
<dbReference type="AlphaFoldDB" id="A0A368VTS8"/>
<comment type="caution">
    <text evidence="2">The sequence shown here is derived from an EMBL/GenBank/DDBJ whole genome shotgun (WGS) entry which is preliminary data.</text>
</comment>
<proteinExistence type="predicted"/>
<evidence type="ECO:0000313" key="3">
    <source>
        <dbReference type="Proteomes" id="UP000253495"/>
    </source>
</evidence>
<organism evidence="2 3">
    <name type="scientific">Halopolyspora algeriensis</name>
    <dbReference type="NCBI Taxonomy" id="1500506"/>
    <lineage>
        <taxon>Bacteria</taxon>
        <taxon>Bacillati</taxon>
        <taxon>Actinomycetota</taxon>
        <taxon>Actinomycetes</taxon>
        <taxon>Actinomycetes incertae sedis</taxon>
        <taxon>Halopolyspora</taxon>
    </lineage>
</organism>
<reference evidence="2 3" key="1">
    <citation type="submission" date="2018-07" db="EMBL/GenBank/DDBJ databases">
        <title>Genomic Encyclopedia of Type Strains, Phase III (KMG-III): the genomes of soil and plant-associated and newly described type strains.</title>
        <authorList>
            <person name="Whitman W."/>
        </authorList>
    </citation>
    <scope>NUCLEOTIDE SEQUENCE [LARGE SCALE GENOMIC DNA]</scope>
    <source>
        <strain evidence="2 3">CECT 8575</strain>
    </source>
</reference>
<dbReference type="Proteomes" id="UP000253495">
    <property type="component" value="Unassembled WGS sequence"/>
</dbReference>
<feature type="region of interest" description="Disordered" evidence="1">
    <location>
        <begin position="34"/>
        <end position="104"/>
    </location>
</feature>
<name>A0A368VTS8_9ACTN</name>
<keyword evidence="3" id="KW-1185">Reference proteome</keyword>
<accession>A0A368VTS8</accession>
<evidence type="ECO:0000256" key="1">
    <source>
        <dbReference type="SAM" id="MobiDB-lite"/>
    </source>
</evidence>
<evidence type="ECO:0000313" key="2">
    <source>
        <dbReference type="EMBL" id="RCW44596.1"/>
    </source>
</evidence>
<protein>
    <submittedName>
        <fullName evidence="2">Uncharacterized protein</fullName>
    </submittedName>
</protein>
<feature type="compositionally biased region" description="Basic and acidic residues" evidence="1">
    <location>
        <begin position="42"/>
        <end position="55"/>
    </location>
</feature>
<feature type="region of interest" description="Disordered" evidence="1">
    <location>
        <begin position="1"/>
        <end position="22"/>
    </location>
</feature>